<protein>
    <submittedName>
        <fullName evidence="1">Uncharacterized protein</fullName>
    </submittedName>
</protein>
<evidence type="ECO:0000313" key="1">
    <source>
        <dbReference type="EMBL" id="KKK67713.1"/>
    </source>
</evidence>
<name>A0A0F8XFQ7_9ZZZZ</name>
<sequence>MPKKKFTDAEVERARKKIAKSISLVGARGFLTEKQVKSLKKKLKK</sequence>
<dbReference type="EMBL" id="LAZR01059473">
    <property type="protein sequence ID" value="KKK67713.1"/>
    <property type="molecule type" value="Genomic_DNA"/>
</dbReference>
<dbReference type="AlphaFoldDB" id="A0A0F8XFQ7"/>
<reference evidence="1" key="1">
    <citation type="journal article" date="2015" name="Nature">
        <title>Complex archaea that bridge the gap between prokaryotes and eukaryotes.</title>
        <authorList>
            <person name="Spang A."/>
            <person name="Saw J.H."/>
            <person name="Jorgensen S.L."/>
            <person name="Zaremba-Niedzwiedzka K."/>
            <person name="Martijn J."/>
            <person name="Lind A.E."/>
            <person name="van Eijk R."/>
            <person name="Schleper C."/>
            <person name="Guy L."/>
            <person name="Ettema T.J."/>
        </authorList>
    </citation>
    <scope>NUCLEOTIDE SEQUENCE</scope>
</reference>
<proteinExistence type="predicted"/>
<gene>
    <name evidence="1" type="ORF">LCGC14_2951340</name>
</gene>
<accession>A0A0F8XFQ7</accession>
<comment type="caution">
    <text evidence="1">The sequence shown here is derived from an EMBL/GenBank/DDBJ whole genome shotgun (WGS) entry which is preliminary data.</text>
</comment>
<organism evidence="1">
    <name type="scientific">marine sediment metagenome</name>
    <dbReference type="NCBI Taxonomy" id="412755"/>
    <lineage>
        <taxon>unclassified sequences</taxon>
        <taxon>metagenomes</taxon>
        <taxon>ecological metagenomes</taxon>
    </lineage>
</organism>